<evidence type="ECO:0000256" key="2">
    <source>
        <dbReference type="ARBA" id="ARBA00000198"/>
    </source>
</evidence>
<dbReference type="Gene3D" id="3.20.20.20">
    <property type="entry name" value="Dihydropteroate synthase-like"/>
    <property type="match status" value="1"/>
</dbReference>
<dbReference type="PANTHER" id="PTHR20941:SF1">
    <property type="entry name" value="FOLIC ACID SYNTHESIS PROTEIN FOL1"/>
    <property type="match status" value="1"/>
</dbReference>
<comment type="caution">
    <text evidence="16">The sequence shown here is derived from an EMBL/GenBank/DDBJ whole genome shotgun (WGS) entry which is preliminary data.</text>
</comment>
<dbReference type="InterPro" id="IPR000550">
    <property type="entry name" value="Hppk"/>
</dbReference>
<evidence type="ECO:0000313" key="17">
    <source>
        <dbReference type="Proteomes" id="UP001054902"/>
    </source>
</evidence>
<evidence type="ECO:0000313" key="16">
    <source>
        <dbReference type="EMBL" id="GFH45050.1"/>
    </source>
</evidence>
<dbReference type="FunFam" id="3.20.20.20:FF:000006">
    <property type="entry name" value="Dihydropteroate synthase"/>
    <property type="match status" value="1"/>
</dbReference>
<evidence type="ECO:0000256" key="13">
    <source>
        <dbReference type="ARBA" id="ARBA00022909"/>
    </source>
</evidence>
<dbReference type="CDD" id="cd00739">
    <property type="entry name" value="DHPS"/>
    <property type="match status" value="1"/>
</dbReference>
<keyword evidence="7" id="KW-0808">Transferase</keyword>
<comment type="pathway">
    <text evidence="4">Cofactor biosynthesis; tetrahydrofolate biosynthesis; 7,8-dihydrofolate from 2-amino-4-hydroxy-6-hydroxymethyl-7,8-dihydropteridine diphosphate and 4-aminobenzoate: step 1/2.</text>
</comment>
<keyword evidence="11" id="KW-0067">ATP-binding</keyword>
<evidence type="ECO:0000259" key="15">
    <source>
        <dbReference type="PROSITE" id="PS50972"/>
    </source>
</evidence>
<comment type="similarity">
    <text evidence="6">In the C-terminal section; belongs to the DHPS family.</text>
</comment>
<comment type="catalytic activity">
    <reaction evidence="2">
        <text>6-hydroxymethyl-7,8-dihydropterin + ATP = (7,8-dihydropterin-6-yl)methyl diphosphate + AMP + H(+)</text>
        <dbReference type="Rhea" id="RHEA:11412"/>
        <dbReference type="ChEBI" id="CHEBI:15378"/>
        <dbReference type="ChEBI" id="CHEBI:30616"/>
        <dbReference type="ChEBI" id="CHEBI:44841"/>
        <dbReference type="ChEBI" id="CHEBI:72950"/>
        <dbReference type="ChEBI" id="CHEBI:456215"/>
        <dbReference type="EC" id="2.7.6.3"/>
    </reaction>
</comment>
<keyword evidence="17" id="KW-1185">Reference proteome</keyword>
<dbReference type="Pfam" id="PF00809">
    <property type="entry name" value="Pterin_bind"/>
    <property type="match status" value="1"/>
</dbReference>
<dbReference type="InterPro" id="IPR000489">
    <property type="entry name" value="Pterin-binding_dom"/>
</dbReference>
<dbReference type="GO" id="GO:0046654">
    <property type="term" value="P:tetrahydrofolate biosynthetic process"/>
    <property type="evidence" value="ECO:0007669"/>
    <property type="project" value="TreeGrafter"/>
</dbReference>
<evidence type="ECO:0000256" key="11">
    <source>
        <dbReference type="ARBA" id="ARBA00022840"/>
    </source>
</evidence>
<protein>
    <recommendedName>
        <fullName evidence="15">Pterin-binding domain-containing protein</fullName>
    </recommendedName>
</protein>
<dbReference type="GO" id="GO:0005524">
    <property type="term" value="F:ATP binding"/>
    <property type="evidence" value="ECO:0007669"/>
    <property type="project" value="UniProtKB-KW"/>
</dbReference>
<evidence type="ECO:0000256" key="6">
    <source>
        <dbReference type="ARBA" id="ARBA00009951"/>
    </source>
</evidence>
<dbReference type="CDD" id="cd00483">
    <property type="entry name" value="HPPK"/>
    <property type="match status" value="1"/>
</dbReference>
<keyword evidence="13" id="KW-0289">Folate biosynthesis</keyword>
<gene>
    <name evidence="16" type="ORF">CTEN210_01524</name>
</gene>
<evidence type="ECO:0000256" key="9">
    <source>
        <dbReference type="ARBA" id="ARBA00022741"/>
    </source>
</evidence>
<dbReference type="GO" id="GO:0046656">
    <property type="term" value="P:folic acid biosynthetic process"/>
    <property type="evidence" value="ECO:0007669"/>
    <property type="project" value="UniProtKB-KW"/>
</dbReference>
<dbReference type="SUPFAM" id="SSF51717">
    <property type="entry name" value="Dihydropteroate synthetase-like"/>
    <property type="match status" value="1"/>
</dbReference>
<comment type="pathway">
    <text evidence="5">Cofactor biosynthesis; tetrahydrofolate biosynthesis; 2-amino-4-hydroxy-6-hydroxymethyl-7,8-dihydropteridine diphosphate from 7,8-dihydroneopterin triphosphate: step 4/4.</text>
</comment>
<dbReference type="InterPro" id="IPR011005">
    <property type="entry name" value="Dihydropteroate_synth-like_sf"/>
</dbReference>
<comment type="cofactor">
    <cofactor evidence="3">
        <name>Mg(2+)</name>
        <dbReference type="ChEBI" id="CHEBI:18420"/>
    </cofactor>
</comment>
<dbReference type="InterPro" id="IPR045031">
    <property type="entry name" value="DHP_synth-like"/>
</dbReference>
<dbReference type="GO" id="GO:0003848">
    <property type="term" value="F:2-amino-4-hydroxy-6-hydroxymethyldihydropteridine diphosphokinase activity"/>
    <property type="evidence" value="ECO:0007669"/>
    <property type="project" value="UniProtKB-EC"/>
</dbReference>
<keyword evidence="12" id="KW-0460">Magnesium</keyword>
<accession>A0AAD3GZR0</accession>
<dbReference type="PANTHER" id="PTHR20941">
    <property type="entry name" value="FOLATE SYNTHESIS PROTEINS"/>
    <property type="match status" value="1"/>
</dbReference>
<dbReference type="PROSITE" id="PS00794">
    <property type="entry name" value="HPPK"/>
    <property type="match status" value="1"/>
</dbReference>
<sequence>MISRNNMRVSAHLSRYVNKNRLASLSCTSSFLSRSTQQNWADTVRNQCRTISTNQNVILSIAHGGDQKLLSRDITTNVDGFKKVYVAVGANMGDRFTNLLTALRMLNSTSADDVEETSGLSSSPIRVIRTSFLRETEPMYVTDQPSFLNGAIEIDTQLSPHCLLKRLKDIEKKIGRDLNNGQRYGPRPIDLDIIYYGVRDQDKVSFGGDIVDTENLEVPHPRMQERDFVLSPLCDLNRNVIHPTINESAEKMLLHLSCDSNKSKEEEGPPAYMVLPLPRGRMLSFNKVHIMGILNVTPDSFSDGGKYKASVDLAVKKALQLVEDGATIIDIGGESTRPGAKEVEVDIEMQRTIPVIQKLREVSDVAISIDTRHALVAKAAIEAGADIVNDVSGGTFDPDMFATVADLKVPIIIMHMRGTPETMQSLTQYEDVVAEVSDELMRQSQFAEKAGIPLWLQVLDPGIGFAKDLEQNLLLMKHSNTMRRLVNDIPLLLGPSRKGFIGKITGEEVASERDFGTLAACISSLFDHNGKLAPTILRVHNVKGIKQGIDIIEAISKAK</sequence>
<evidence type="ECO:0000256" key="4">
    <source>
        <dbReference type="ARBA" id="ARBA00004763"/>
    </source>
</evidence>
<dbReference type="GO" id="GO:0005740">
    <property type="term" value="C:mitochondrial envelope"/>
    <property type="evidence" value="ECO:0007669"/>
    <property type="project" value="TreeGrafter"/>
</dbReference>
<dbReference type="InterPro" id="IPR006390">
    <property type="entry name" value="DHP_synth_dom"/>
</dbReference>
<feature type="domain" description="Pterin-binding" evidence="15">
    <location>
        <begin position="288"/>
        <end position="550"/>
    </location>
</feature>
<dbReference type="PROSITE" id="PS00792">
    <property type="entry name" value="DHPS_1"/>
    <property type="match status" value="1"/>
</dbReference>
<reference evidence="16 17" key="1">
    <citation type="journal article" date="2021" name="Sci. Rep.">
        <title>The genome of the diatom Chaetoceros tenuissimus carries an ancient integrated fragment of an extant virus.</title>
        <authorList>
            <person name="Hongo Y."/>
            <person name="Kimura K."/>
            <person name="Takaki Y."/>
            <person name="Yoshida Y."/>
            <person name="Baba S."/>
            <person name="Kobayashi G."/>
            <person name="Nagasaki K."/>
            <person name="Hano T."/>
            <person name="Tomaru Y."/>
        </authorList>
    </citation>
    <scope>NUCLEOTIDE SEQUENCE [LARGE SCALE GENOMIC DNA]</scope>
    <source>
        <strain evidence="16 17">NIES-3715</strain>
    </source>
</reference>
<dbReference type="GO" id="GO:0016301">
    <property type="term" value="F:kinase activity"/>
    <property type="evidence" value="ECO:0007669"/>
    <property type="project" value="UniProtKB-KW"/>
</dbReference>
<evidence type="ECO:0000256" key="3">
    <source>
        <dbReference type="ARBA" id="ARBA00001946"/>
    </source>
</evidence>
<dbReference type="Pfam" id="PF01288">
    <property type="entry name" value="HPPK"/>
    <property type="match status" value="1"/>
</dbReference>
<dbReference type="GO" id="GO:0004156">
    <property type="term" value="F:dihydropteroate synthase activity"/>
    <property type="evidence" value="ECO:0007669"/>
    <property type="project" value="UniProtKB-EC"/>
</dbReference>
<dbReference type="NCBIfam" id="TIGR01496">
    <property type="entry name" value="DHPS"/>
    <property type="match status" value="1"/>
</dbReference>
<keyword evidence="10" id="KW-0418">Kinase</keyword>
<dbReference type="SUPFAM" id="SSF55083">
    <property type="entry name" value="6-hydroxymethyl-7,8-dihydropterin pyrophosphokinase, HPPK"/>
    <property type="match status" value="1"/>
</dbReference>
<dbReference type="AlphaFoldDB" id="A0AAD3GZR0"/>
<dbReference type="PROSITE" id="PS50972">
    <property type="entry name" value="PTERIN_BINDING"/>
    <property type="match status" value="1"/>
</dbReference>
<evidence type="ECO:0000256" key="1">
    <source>
        <dbReference type="ARBA" id="ARBA00000012"/>
    </source>
</evidence>
<dbReference type="EMBL" id="BLLK01000020">
    <property type="protein sequence ID" value="GFH45050.1"/>
    <property type="molecule type" value="Genomic_DNA"/>
</dbReference>
<dbReference type="Gene3D" id="3.30.70.560">
    <property type="entry name" value="7,8-Dihydro-6-hydroxymethylpterin-pyrophosphokinase HPPK"/>
    <property type="match status" value="1"/>
</dbReference>
<dbReference type="PROSITE" id="PS00793">
    <property type="entry name" value="DHPS_2"/>
    <property type="match status" value="1"/>
</dbReference>
<evidence type="ECO:0000256" key="10">
    <source>
        <dbReference type="ARBA" id="ARBA00022777"/>
    </source>
</evidence>
<name>A0AAD3GZR0_9STRA</name>
<keyword evidence="14" id="KW-0511">Multifunctional enzyme</keyword>
<keyword evidence="9" id="KW-0547">Nucleotide-binding</keyword>
<evidence type="ECO:0000256" key="8">
    <source>
        <dbReference type="ARBA" id="ARBA00022723"/>
    </source>
</evidence>
<dbReference type="GO" id="GO:0046872">
    <property type="term" value="F:metal ion binding"/>
    <property type="evidence" value="ECO:0007669"/>
    <property type="project" value="UniProtKB-KW"/>
</dbReference>
<dbReference type="NCBIfam" id="TIGR01498">
    <property type="entry name" value="folK"/>
    <property type="match status" value="1"/>
</dbReference>
<evidence type="ECO:0000256" key="12">
    <source>
        <dbReference type="ARBA" id="ARBA00022842"/>
    </source>
</evidence>
<evidence type="ECO:0000256" key="5">
    <source>
        <dbReference type="ARBA" id="ARBA00005051"/>
    </source>
</evidence>
<proteinExistence type="inferred from homology"/>
<dbReference type="InterPro" id="IPR035907">
    <property type="entry name" value="Hppk_sf"/>
</dbReference>
<evidence type="ECO:0000256" key="14">
    <source>
        <dbReference type="ARBA" id="ARBA00023268"/>
    </source>
</evidence>
<evidence type="ECO:0000256" key="7">
    <source>
        <dbReference type="ARBA" id="ARBA00022679"/>
    </source>
</evidence>
<dbReference type="Proteomes" id="UP001054902">
    <property type="component" value="Unassembled WGS sequence"/>
</dbReference>
<organism evidence="16 17">
    <name type="scientific">Chaetoceros tenuissimus</name>
    <dbReference type="NCBI Taxonomy" id="426638"/>
    <lineage>
        <taxon>Eukaryota</taxon>
        <taxon>Sar</taxon>
        <taxon>Stramenopiles</taxon>
        <taxon>Ochrophyta</taxon>
        <taxon>Bacillariophyta</taxon>
        <taxon>Coscinodiscophyceae</taxon>
        <taxon>Chaetocerotophycidae</taxon>
        <taxon>Chaetocerotales</taxon>
        <taxon>Chaetocerotaceae</taxon>
        <taxon>Chaetoceros</taxon>
    </lineage>
</organism>
<keyword evidence="8" id="KW-0479">Metal-binding</keyword>
<comment type="catalytic activity">
    <reaction evidence="1">
        <text>(7,8-dihydropterin-6-yl)methyl diphosphate + 4-aminobenzoate = 7,8-dihydropteroate + diphosphate</text>
        <dbReference type="Rhea" id="RHEA:19949"/>
        <dbReference type="ChEBI" id="CHEBI:17836"/>
        <dbReference type="ChEBI" id="CHEBI:17839"/>
        <dbReference type="ChEBI" id="CHEBI:33019"/>
        <dbReference type="ChEBI" id="CHEBI:72950"/>
        <dbReference type="EC" id="2.5.1.15"/>
    </reaction>
</comment>